<sequence length="635" mass="72854">MSEKGKEMKKEEEEVILDHFMHEHPLVLTETIVESICDSCRRRFYGELGYSCSKKCGSDFVLHEECAEMPRNITHPTHPPQHTLTQKKMAGNCAVCETNMRGEVGYHCSNSACEFHLHLRCASSMGVLYVVPDLNHSTTHPSHPQHQLRLWRRPGRSCSFRCDACGTREMGSSYVCVACQYWIHESCAALSVTARFPHHHHSLSLDFHFPIEYAVFNFKCDLCRKPLMRKHWVYHCRLCRYVVHIKCAIMASSTPNALDNEADASEDEDVIRFPINDIADELIRSFVRRVGETNADDEIINGQYKFHSHDHHFSLVSSSSSSHENEEKEENSDDDDDDDLFYGETSVLSCDGCTAPIHHQKSNYYSCVEGKNFLHSVCFRLPQTFTPSHPLHPQHMSPLMLQTCPKLDTIKCSICKFYTNGLFYSCAECDFKADIKCASLPPTIKHQAHSQHRHHLKLVESKNYKDSLHIRCIGCNDFLMHRGAIFYSCQRCEFVLCCTCVLLPASDDTRYLDQHALPLAFNAAVDHPEKFYCDECEQEMNPKSWMYNCRHCDTSFHPECINTVSGYCRNFKFGQEFSIQPLHGHPLRLERLIRKLRCHICGRKEKNDLGFQCASCNFFACGCGNLSNDDVLPVD</sequence>
<evidence type="ECO:0000259" key="5">
    <source>
        <dbReference type="PROSITE" id="PS50081"/>
    </source>
</evidence>
<keyword evidence="7" id="KW-1185">Reference proteome</keyword>
<dbReference type="InterPro" id="IPR046349">
    <property type="entry name" value="C1-like_sf"/>
</dbReference>
<feature type="domain" description="Phorbol-ester/DAG-type" evidence="5">
    <location>
        <begin position="514"/>
        <end position="568"/>
    </location>
</feature>
<feature type="compositionally biased region" description="Acidic residues" evidence="4">
    <location>
        <begin position="327"/>
        <end position="339"/>
    </location>
</feature>
<keyword evidence="3" id="KW-0862">Zinc</keyword>
<dbReference type="InterPro" id="IPR004146">
    <property type="entry name" value="DC1"/>
</dbReference>
<evidence type="ECO:0000256" key="2">
    <source>
        <dbReference type="ARBA" id="ARBA00022737"/>
    </source>
</evidence>
<keyword evidence="1" id="KW-0479">Metal-binding</keyword>
<comment type="caution">
    <text evidence="6">The sequence shown here is derived from an EMBL/GenBank/DDBJ whole genome shotgun (WGS) entry which is preliminary data.</text>
</comment>
<name>A0ABD1I8S8_SALDI</name>
<gene>
    <name evidence="6" type="ORF">AAHA92_06459</name>
</gene>
<dbReference type="InterPro" id="IPR053192">
    <property type="entry name" value="Vacuole_Formation_Reg"/>
</dbReference>
<evidence type="ECO:0000256" key="4">
    <source>
        <dbReference type="SAM" id="MobiDB-lite"/>
    </source>
</evidence>
<dbReference type="PANTHER" id="PTHR32410">
    <property type="entry name" value="CYSTEINE/HISTIDINE-RICH C1 DOMAIN FAMILY PROTEIN"/>
    <property type="match status" value="1"/>
</dbReference>
<feature type="region of interest" description="Disordered" evidence="4">
    <location>
        <begin position="315"/>
        <end position="339"/>
    </location>
</feature>
<protein>
    <recommendedName>
        <fullName evidence="5">Phorbol-ester/DAG-type domain-containing protein</fullName>
    </recommendedName>
</protein>
<evidence type="ECO:0000313" key="7">
    <source>
        <dbReference type="Proteomes" id="UP001567538"/>
    </source>
</evidence>
<dbReference type="PANTHER" id="PTHR32410:SF216">
    <property type="entry name" value="PHORBOL-ESTER_DAG-TYPE DOMAIN-CONTAINING PROTEIN"/>
    <property type="match status" value="1"/>
</dbReference>
<dbReference type="AlphaFoldDB" id="A0ABD1I8S8"/>
<dbReference type="Proteomes" id="UP001567538">
    <property type="component" value="Unassembled WGS sequence"/>
</dbReference>
<evidence type="ECO:0000256" key="1">
    <source>
        <dbReference type="ARBA" id="ARBA00022723"/>
    </source>
</evidence>
<accession>A0ABD1I8S8</accession>
<evidence type="ECO:0000256" key="3">
    <source>
        <dbReference type="ARBA" id="ARBA00022833"/>
    </source>
</evidence>
<evidence type="ECO:0000313" key="6">
    <source>
        <dbReference type="EMBL" id="KAL1564054.1"/>
    </source>
</evidence>
<dbReference type="SUPFAM" id="SSF57889">
    <property type="entry name" value="Cysteine-rich domain"/>
    <property type="match status" value="4"/>
</dbReference>
<reference evidence="6 7" key="1">
    <citation type="submission" date="2024-06" db="EMBL/GenBank/DDBJ databases">
        <title>A chromosome level genome sequence of Diviner's sage (Salvia divinorum).</title>
        <authorList>
            <person name="Ford S.A."/>
            <person name="Ro D.-K."/>
            <person name="Ness R.W."/>
            <person name="Phillips M.A."/>
        </authorList>
    </citation>
    <scope>NUCLEOTIDE SEQUENCE [LARGE SCALE GENOMIC DNA]</scope>
    <source>
        <strain evidence="6">SAF-2024a</strain>
        <tissue evidence="6">Leaf</tissue>
    </source>
</reference>
<dbReference type="Pfam" id="PF03107">
    <property type="entry name" value="C1_2"/>
    <property type="match status" value="6"/>
</dbReference>
<dbReference type="PROSITE" id="PS50081">
    <property type="entry name" value="ZF_DAG_PE_2"/>
    <property type="match status" value="1"/>
</dbReference>
<organism evidence="6 7">
    <name type="scientific">Salvia divinorum</name>
    <name type="common">Maria pastora</name>
    <name type="synonym">Diviner's sage</name>
    <dbReference type="NCBI Taxonomy" id="28513"/>
    <lineage>
        <taxon>Eukaryota</taxon>
        <taxon>Viridiplantae</taxon>
        <taxon>Streptophyta</taxon>
        <taxon>Embryophyta</taxon>
        <taxon>Tracheophyta</taxon>
        <taxon>Spermatophyta</taxon>
        <taxon>Magnoliopsida</taxon>
        <taxon>eudicotyledons</taxon>
        <taxon>Gunneridae</taxon>
        <taxon>Pentapetalae</taxon>
        <taxon>asterids</taxon>
        <taxon>lamiids</taxon>
        <taxon>Lamiales</taxon>
        <taxon>Lamiaceae</taxon>
        <taxon>Nepetoideae</taxon>
        <taxon>Mentheae</taxon>
        <taxon>Salviinae</taxon>
        <taxon>Salvia</taxon>
        <taxon>Salvia subgen. Calosphace</taxon>
    </lineage>
</organism>
<dbReference type="InterPro" id="IPR002219">
    <property type="entry name" value="PKC_DAG/PE"/>
</dbReference>
<keyword evidence="2" id="KW-0677">Repeat</keyword>
<dbReference type="GO" id="GO:0046872">
    <property type="term" value="F:metal ion binding"/>
    <property type="evidence" value="ECO:0007669"/>
    <property type="project" value="UniProtKB-KW"/>
</dbReference>
<proteinExistence type="predicted"/>
<dbReference type="EMBL" id="JBEAFC010000003">
    <property type="protein sequence ID" value="KAL1564054.1"/>
    <property type="molecule type" value="Genomic_DNA"/>
</dbReference>